<dbReference type="InterPro" id="IPR004838">
    <property type="entry name" value="NHTrfase_class1_PyrdxlP-BS"/>
</dbReference>
<evidence type="ECO:0000256" key="3">
    <source>
        <dbReference type="ARBA" id="ARBA00022576"/>
    </source>
</evidence>
<sequence>MSESDLPAPSVPNARDAVRALRPSQIREVANAGFGVDDVLPFWFGESDRVTPAFIRDAASAALAAGATFYTHNLGIAPLRAALAEYVGELHGPTSPDNIAVTSAGVNALMLAAQLVVGAGDRVVAVTPLWPNLVEIPKILGAHVETVALGYGEHGWQLDMAQLLAALTPDTKMLLVNSPNNPTGWVMSRDEQRVVLAHCRRHGIWIVADEVYERLYYADADVSGSAIDAGAPQSRTAPSFLDLASRDERVICVNSFSKAWLMTGWRLGWIVAPAALMDDLGKLVEYNTSCAPAFVQQAGIAAVQQGERFTQELVRDLKASRDHLVRALSGIRGVDVKAPPGAMYLFFSMPGATRSLELCKAMVREVGLGVAPGSAFGPQGEGFVRWCYACDTARLDAGVERLKRFLAQHDAAG</sequence>
<comment type="similarity">
    <text evidence="2 6">Belongs to the class-I pyridoxal-phosphate-dependent aminotransferase family.</text>
</comment>
<evidence type="ECO:0000259" key="7">
    <source>
        <dbReference type="Pfam" id="PF00155"/>
    </source>
</evidence>
<dbReference type="PROSITE" id="PS00105">
    <property type="entry name" value="AA_TRANSFER_CLASS_1"/>
    <property type="match status" value="1"/>
</dbReference>
<dbReference type="RefSeq" id="WP_179705340.1">
    <property type="nucleotide sequence ID" value="NZ_JACCAU010000001.1"/>
</dbReference>
<dbReference type="InterPro" id="IPR015421">
    <property type="entry name" value="PyrdxlP-dep_Trfase_major"/>
</dbReference>
<dbReference type="PANTHER" id="PTHR46383">
    <property type="entry name" value="ASPARTATE AMINOTRANSFERASE"/>
    <property type="match status" value="1"/>
</dbReference>
<dbReference type="InterPro" id="IPR015424">
    <property type="entry name" value="PyrdxlP-dep_Trfase"/>
</dbReference>
<dbReference type="GO" id="GO:0006520">
    <property type="term" value="P:amino acid metabolic process"/>
    <property type="evidence" value="ECO:0007669"/>
    <property type="project" value="InterPro"/>
</dbReference>
<dbReference type="PANTHER" id="PTHR46383:SF2">
    <property type="entry name" value="AMINOTRANSFERASE"/>
    <property type="match status" value="1"/>
</dbReference>
<evidence type="ECO:0000313" key="9">
    <source>
        <dbReference type="Proteomes" id="UP000572540"/>
    </source>
</evidence>
<name>A0A7Y9WFI0_9BURK</name>
<keyword evidence="5" id="KW-0663">Pyridoxal phosphate</keyword>
<gene>
    <name evidence="8" type="ORF">GGD41_006668</name>
</gene>
<comment type="caution">
    <text evidence="8">The sequence shown here is derived from an EMBL/GenBank/DDBJ whole genome shotgun (WGS) entry which is preliminary data.</text>
</comment>
<organism evidence="8 9">
    <name type="scientific">Paraburkholderia bryophila</name>
    <dbReference type="NCBI Taxonomy" id="420952"/>
    <lineage>
        <taxon>Bacteria</taxon>
        <taxon>Pseudomonadati</taxon>
        <taxon>Pseudomonadota</taxon>
        <taxon>Betaproteobacteria</taxon>
        <taxon>Burkholderiales</taxon>
        <taxon>Burkholderiaceae</taxon>
        <taxon>Paraburkholderia</taxon>
    </lineage>
</organism>
<dbReference type="Gene3D" id="3.40.640.10">
    <property type="entry name" value="Type I PLP-dependent aspartate aminotransferase-like (Major domain)"/>
    <property type="match status" value="1"/>
</dbReference>
<proteinExistence type="inferred from homology"/>
<dbReference type="EC" id="2.6.1.-" evidence="6"/>
<dbReference type="InterPro" id="IPR015422">
    <property type="entry name" value="PyrdxlP-dep_Trfase_small"/>
</dbReference>
<dbReference type="SUPFAM" id="SSF53383">
    <property type="entry name" value="PLP-dependent transferases"/>
    <property type="match status" value="1"/>
</dbReference>
<dbReference type="NCBIfam" id="NF004770">
    <property type="entry name" value="PRK06108.1"/>
    <property type="match status" value="1"/>
</dbReference>
<evidence type="ECO:0000256" key="5">
    <source>
        <dbReference type="ARBA" id="ARBA00022898"/>
    </source>
</evidence>
<dbReference type="Pfam" id="PF00155">
    <property type="entry name" value="Aminotran_1_2"/>
    <property type="match status" value="1"/>
</dbReference>
<evidence type="ECO:0000313" key="8">
    <source>
        <dbReference type="EMBL" id="NYH19440.1"/>
    </source>
</evidence>
<dbReference type="Proteomes" id="UP000572540">
    <property type="component" value="Unassembled WGS sequence"/>
</dbReference>
<reference evidence="8 9" key="1">
    <citation type="submission" date="2020-07" db="EMBL/GenBank/DDBJ databases">
        <title>Exploring microbial biodiversity for novel pathways involved in the catabolism of aromatic compounds derived from lignin.</title>
        <authorList>
            <person name="Elkins J."/>
        </authorList>
    </citation>
    <scope>NUCLEOTIDE SEQUENCE [LARGE SCALE GENOMIC DNA]</scope>
    <source>
        <strain evidence="8 9">H2C3B</strain>
    </source>
</reference>
<dbReference type="GO" id="GO:0008483">
    <property type="term" value="F:transaminase activity"/>
    <property type="evidence" value="ECO:0007669"/>
    <property type="project" value="UniProtKB-KW"/>
</dbReference>
<protein>
    <recommendedName>
        <fullName evidence="6">Aminotransferase</fullName>
        <ecNumber evidence="6">2.6.1.-</ecNumber>
    </recommendedName>
</protein>
<dbReference type="CDD" id="cd00609">
    <property type="entry name" value="AAT_like"/>
    <property type="match status" value="1"/>
</dbReference>
<dbReference type="InterPro" id="IPR004839">
    <property type="entry name" value="Aminotransferase_I/II_large"/>
</dbReference>
<dbReference type="EMBL" id="JACCAU010000001">
    <property type="protein sequence ID" value="NYH19440.1"/>
    <property type="molecule type" value="Genomic_DNA"/>
</dbReference>
<dbReference type="InterPro" id="IPR050596">
    <property type="entry name" value="AspAT/PAT-like"/>
</dbReference>
<keyword evidence="4 6" id="KW-0808">Transferase</keyword>
<dbReference type="AlphaFoldDB" id="A0A7Y9WFI0"/>
<dbReference type="Gene3D" id="3.90.1150.10">
    <property type="entry name" value="Aspartate Aminotransferase, domain 1"/>
    <property type="match status" value="1"/>
</dbReference>
<comment type="cofactor">
    <cofactor evidence="1 6">
        <name>pyridoxal 5'-phosphate</name>
        <dbReference type="ChEBI" id="CHEBI:597326"/>
    </cofactor>
</comment>
<keyword evidence="3 6" id="KW-0032">Aminotransferase</keyword>
<dbReference type="GO" id="GO:0030170">
    <property type="term" value="F:pyridoxal phosphate binding"/>
    <property type="evidence" value="ECO:0007669"/>
    <property type="project" value="InterPro"/>
</dbReference>
<feature type="domain" description="Aminotransferase class I/classII large" evidence="7">
    <location>
        <begin position="50"/>
        <end position="402"/>
    </location>
</feature>
<evidence type="ECO:0000256" key="1">
    <source>
        <dbReference type="ARBA" id="ARBA00001933"/>
    </source>
</evidence>
<evidence type="ECO:0000256" key="2">
    <source>
        <dbReference type="ARBA" id="ARBA00007441"/>
    </source>
</evidence>
<evidence type="ECO:0000256" key="4">
    <source>
        <dbReference type="ARBA" id="ARBA00022679"/>
    </source>
</evidence>
<evidence type="ECO:0000256" key="6">
    <source>
        <dbReference type="RuleBase" id="RU000481"/>
    </source>
</evidence>
<accession>A0A7Y9WFI0</accession>